<organism evidence="1">
    <name type="scientific">Pseudo-nitzschia australis</name>
    <dbReference type="NCBI Taxonomy" id="44445"/>
    <lineage>
        <taxon>Eukaryota</taxon>
        <taxon>Sar</taxon>
        <taxon>Stramenopiles</taxon>
        <taxon>Ochrophyta</taxon>
        <taxon>Bacillariophyta</taxon>
        <taxon>Bacillariophyceae</taxon>
        <taxon>Bacillariophycidae</taxon>
        <taxon>Bacillariales</taxon>
        <taxon>Bacillariaceae</taxon>
        <taxon>Pseudo-nitzschia</taxon>
    </lineage>
</organism>
<protein>
    <submittedName>
        <fullName evidence="1">Uncharacterized protein</fullName>
    </submittedName>
</protein>
<name>A0A7S4EQE4_9STRA</name>
<dbReference type="AlphaFoldDB" id="A0A7S4EQE4"/>
<evidence type="ECO:0000313" key="1">
    <source>
        <dbReference type="EMBL" id="CAE0729054.1"/>
    </source>
</evidence>
<proteinExistence type="predicted"/>
<sequence length="117" mass="13019">MQKSAATTILQTTGLDEMAFIASLLLSSKRITQQQQQFVAIAIDGGVVVRRGVAAFVQRQHLLFVFRLSVVDLFHLHHLGRISVIAAICSPCRPPRLPPLCCRRSNVDDLFAGLYCW</sequence>
<reference evidence="1" key="1">
    <citation type="submission" date="2021-01" db="EMBL/GenBank/DDBJ databases">
        <authorList>
            <person name="Corre E."/>
            <person name="Pelletier E."/>
            <person name="Niang G."/>
            <person name="Scheremetjew M."/>
            <person name="Finn R."/>
            <person name="Kale V."/>
            <person name="Holt S."/>
            <person name="Cochrane G."/>
            <person name="Meng A."/>
            <person name="Brown T."/>
            <person name="Cohen L."/>
        </authorList>
    </citation>
    <scope>NUCLEOTIDE SEQUENCE</scope>
    <source>
        <strain evidence="1">10249 10 AB</strain>
    </source>
</reference>
<dbReference type="EMBL" id="HBIX01033298">
    <property type="protein sequence ID" value="CAE0729054.1"/>
    <property type="molecule type" value="Transcribed_RNA"/>
</dbReference>
<gene>
    <name evidence="1" type="ORF">PAUS00366_LOCUS21838</name>
</gene>
<accession>A0A7S4EQE4</accession>